<comment type="caution">
    <text evidence="1">The sequence shown here is derived from an EMBL/GenBank/DDBJ whole genome shotgun (WGS) entry which is preliminary data.</text>
</comment>
<reference evidence="1" key="1">
    <citation type="submission" date="2021-05" db="EMBL/GenBank/DDBJ databases">
        <authorList>
            <person name="Tigano A."/>
        </authorList>
    </citation>
    <scope>NUCLEOTIDE SEQUENCE</scope>
</reference>
<gene>
    <name evidence="1" type="ORF">MMEN_LOCUS13027</name>
</gene>
<dbReference type="AlphaFoldDB" id="A0A8S4B4Q9"/>
<evidence type="ECO:0000313" key="2">
    <source>
        <dbReference type="Proteomes" id="UP000677803"/>
    </source>
</evidence>
<sequence length="153" mass="17142">MARKVVQFQPRNRIKETGQWTTGLCECYKDIGDCDECSRCMSVPASAGLYKLCTSSFSRHEGFGQGAIRHTGECVERLPVWMLLLSAILAPNFQRAKEKSGIPHYFLCQICSLKLPAGGALATPDYLREFSRDTICPAERAVQFFSPDEVKEQ</sequence>
<evidence type="ECO:0000313" key="1">
    <source>
        <dbReference type="EMBL" id="CAG5929399.1"/>
    </source>
</evidence>
<name>A0A8S4B4Q9_9TELE</name>
<dbReference type="OrthoDB" id="1045822at2759"/>
<dbReference type="Proteomes" id="UP000677803">
    <property type="component" value="Unassembled WGS sequence"/>
</dbReference>
<keyword evidence="2" id="KW-1185">Reference proteome</keyword>
<organism evidence="1 2">
    <name type="scientific">Menidia menidia</name>
    <name type="common">Atlantic silverside</name>
    <dbReference type="NCBI Taxonomy" id="238744"/>
    <lineage>
        <taxon>Eukaryota</taxon>
        <taxon>Metazoa</taxon>
        <taxon>Chordata</taxon>
        <taxon>Craniata</taxon>
        <taxon>Vertebrata</taxon>
        <taxon>Euteleostomi</taxon>
        <taxon>Actinopterygii</taxon>
        <taxon>Neopterygii</taxon>
        <taxon>Teleostei</taxon>
        <taxon>Neoteleostei</taxon>
        <taxon>Acanthomorphata</taxon>
        <taxon>Ovalentaria</taxon>
        <taxon>Atherinomorphae</taxon>
        <taxon>Atheriniformes</taxon>
        <taxon>Atherinopsidae</taxon>
        <taxon>Menidiinae</taxon>
        <taxon>Menidia</taxon>
    </lineage>
</organism>
<proteinExistence type="predicted"/>
<protein>
    <submittedName>
        <fullName evidence="1">(Atlantic silverside) hypothetical protein</fullName>
    </submittedName>
</protein>
<dbReference type="EMBL" id="CAJRST010014446">
    <property type="protein sequence ID" value="CAG5929399.1"/>
    <property type="molecule type" value="Genomic_DNA"/>
</dbReference>
<accession>A0A8S4B4Q9</accession>